<keyword evidence="2" id="KW-1185">Reference proteome</keyword>
<protein>
    <submittedName>
        <fullName evidence="1">Sporulation protein YunB</fullName>
    </submittedName>
</protein>
<dbReference type="EMBL" id="JBBMFK010000012">
    <property type="protein sequence ID" value="MEQ2443501.1"/>
    <property type="molecule type" value="Genomic_DNA"/>
</dbReference>
<dbReference type="InterPro" id="IPR014197">
    <property type="entry name" value="Sporulation_prot_YunB"/>
</dbReference>
<proteinExistence type="predicted"/>
<organism evidence="1 2">
    <name type="scientific">Pseudoflavonifractor intestinihominis</name>
    <dbReference type="NCBI Taxonomy" id="3133171"/>
    <lineage>
        <taxon>Bacteria</taxon>
        <taxon>Bacillati</taxon>
        <taxon>Bacillota</taxon>
        <taxon>Clostridia</taxon>
        <taxon>Eubacteriales</taxon>
        <taxon>Oscillospiraceae</taxon>
        <taxon>Pseudoflavonifractor</taxon>
    </lineage>
</organism>
<accession>A0ABV1EAM2</accession>
<dbReference type="Proteomes" id="UP001464378">
    <property type="component" value="Unassembled WGS sequence"/>
</dbReference>
<dbReference type="RefSeq" id="WP_349231699.1">
    <property type="nucleotide sequence ID" value="NZ_JBBMFK010000012.1"/>
</dbReference>
<name>A0ABV1EAM2_9FIRM</name>
<evidence type="ECO:0000313" key="2">
    <source>
        <dbReference type="Proteomes" id="UP001464378"/>
    </source>
</evidence>
<dbReference type="NCBIfam" id="TIGR02832">
    <property type="entry name" value="spo_yunB"/>
    <property type="match status" value="1"/>
</dbReference>
<evidence type="ECO:0000313" key="1">
    <source>
        <dbReference type="EMBL" id="MEQ2443501.1"/>
    </source>
</evidence>
<gene>
    <name evidence="1" type="primary">yunB</name>
    <name evidence="1" type="ORF">WMO64_08450</name>
</gene>
<dbReference type="PIRSF" id="PIRSF021383">
    <property type="entry name" value="YunB"/>
    <property type="match status" value="1"/>
</dbReference>
<reference evidence="1 2" key="1">
    <citation type="submission" date="2024-03" db="EMBL/GenBank/DDBJ databases">
        <title>Human intestinal bacterial collection.</title>
        <authorList>
            <person name="Pauvert C."/>
            <person name="Hitch T.C.A."/>
            <person name="Clavel T."/>
        </authorList>
    </citation>
    <scope>NUCLEOTIDE SEQUENCE [LARGE SCALE GENOMIC DNA]</scope>
    <source>
        <strain evidence="1 2">CLA-AP-H29</strain>
    </source>
</reference>
<sequence length="229" mass="24900">MERWRRYFWPRRRLRQRIRRRGSGIQLLLSAALGLGLALVLIGFLDSKARPVIAAMAESRVKNIVTGMIEMEIGKTLAREAVAYDDIITFRTDSSGRITAFTSDSAEMNRLRTELLSTVVAQIDTLDTGMLGIPLGNLLPFSALAEKGPLLPVRIRSVGGAEATFEHVFTAAGINQTHHQIMLDLTVSLTLLIPGGPLDTQVSTQVCVAETVLVGEVPDTYLALSGQSG</sequence>
<comment type="caution">
    <text evidence="1">The sequence shown here is derived from an EMBL/GenBank/DDBJ whole genome shotgun (WGS) entry which is preliminary data.</text>
</comment>
<dbReference type="Pfam" id="PF09560">
    <property type="entry name" value="Spore_YunB"/>
    <property type="match status" value="1"/>
</dbReference>